<dbReference type="Proteomes" id="UP000203316">
    <property type="component" value="Segment"/>
</dbReference>
<dbReference type="GeneID" id="5850423"/>
<keyword evidence="2" id="KW-1185">Reference proteome</keyword>
<gene>
    <name evidence="1" type="primary">p49</name>
</gene>
<protein>
    <submittedName>
        <fullName evidence="1">Early 49 kDa protein</fullName>
    </submittedName>
</protein>
<dbReference type="EMBL" id="EU309041">
    <property type="protein sequence ID" value="ABY65738.1"/>
    <property type="molecule type" value="Genomic_DNA"/>
</dbReference>
<dbReference type="KEGG" id="vg:5850423"/>
<name>B0FDN0_9ABAC</name>
<accession>B0FDN0</accession>
<evidence type="ECO:0000313" key="1">
    <source>
        <dbReference type="EMBL" id="ABY65738.1"/>
    </source>
</evidence>
<dbReference type="Pfam" id="PF04913">
    <property type="entry name" value="Baculo_Y142"/>
    <property type="match status" value="1"/>
</dbReference>
<dbReference type="InterPro" id="IPR006997">
    <property type="entry name" value="Baculo_Y142"/>
</dbReference>
<reference evidence="1 2" key="1">
    <citation type="submission" date="2007-11" db="EMBL/GenBank/DDBJ databases">
        <title>Sequence and organization of Orgyia leucostigma nucleopolyhedrovirus genome.</title>
        <authorList>
            <person name="Eveleigh R.J.M."/>
            <person name="Lapointe R."/>
            <person name="Graham R.I."/>
            <person name="Lauzon H.A.M."/>
            <person name="Pavlik L."/>
            <person name="Arif B.M."/>
            <person name="Lucarotti C.J."/>
        </authorList>
    </citation>
    <scope>NUCLEOTIDE SEQUENCE [LARGE SCALE GENOMIC DNA]</scope>
    <source>
        <strain evidence="1">CFS-77</strain>
    </source>
</reference>
<organism evidence="1 2">
    <name type="scientific">Orgyia leucostigma nucleopolyhedrovirus</name>
    <dbReference type="NCBI Taxonomy" id="490711"/>
    <lineage>
        <taxon>Viruses</taxon>
        <taxon>Viruses incertae sedis</taxon>
        <taxon>Naldaviricetes</taxon>
        <taxon>Lefavirales</taxon>
        <taxon>Baculoviridae</taxon>
        <taxon>Alphabaculovirus</taxon>
        <taxon>Alphabaculovirus orleucostigmae</taxon>
    </lineage>
</organism>
<dbReference type="OrthoDB" id="4896at10239"/>
<sequence>MNAYGGNGGVADVLLRDLSISSKHFKDLFVASYFHMTDDYFLMNMSHSYASFVRNYLLNNFDVLDANTLLKYLNYLSEIKLRNVVIDRSIAMFKFVKPQFKFVCQHNNLNILKFDDKVYVRPGIPIYATNLFVNEPGAFRLIMYREFSKVYSDRNFVSNSDTHCLLDGSDGYVFESAYLDWCGVRMCHEVKTNYAAPSHPYRLYLVGEAMAKHFIENHIRFSDLGKDSYILRNFYKGSPLYKMNLKIGNSKKFVTRKPNQLFEELRTELDTHSTHIKFIQRDYIYDADFPEDVLDVLDNYMTETSVYKFITKFNEPGERNERGAHNEIVVDRYAVNRYCKLYVRIGVNDKFPSLRYNDPSYIMVRPDTIQIKGTLNAFYVPNGRSFAILANNSLIGSTVMLEFSLSLIPYAHNSPPRRLQADTFVVDKTQKLYLTKIVFGDTVPAYLLIRGDYESSFRSLNELKNTWVLNTLIKLLITPDIVARSLDIVNYNLRGV</sequence>
<proteinExistence type="predicted"/>
<dbReference type="RefSeq" id="YP_001650922.1">
    <property type="nucleotide sequence ID" value="NC_010276.1"/>
</dbReference>
<evidence type="ECO:0000313" key="2">
    <source>
        <dbReference type="Proteomes" id="UP000203316"/>
    </source>
</evidence>